<dbReference type="PROSITE" id="PS51257">
    <property type="entry name" value="PROKAR_LIPOPROTEIN"/>
    <property type="match status" value="1"/>
</dbReference>
<proteinExistence type="predicted"/>
<dbReference type="EMBL" id="MFSU01000025">
    <property type="protein sequence ID" value="OGI48552.1"/>
    <property type="molecule type" value="Genomic_DNA"/>
</dbReference>
<organism evidence="2 3">
    <name type="scientific">Candidatus Muproteobacteria bacterium RBG_16_65_34</name>
    <dbReference type="NCBI Taxonomy" id="1817760"/>
    <lineage>
        <taxon>Bacteria</taxon>
        <taxon>Pseudomonadati</taxon>
        <taxon>Pseudomonadota</taxon>
        <taxon>Candidatus Muproteobacteria</taxon>
    </lineage>
</organism>
<evidence type="ECO:0000256" key="1">
    <source>
        <dbReference type="SAM" id="SignalP"/>
    </source>
</evidence>
<protein>
    <recommendedName>
        <fullName evidence="4">Lipoprotein</fullName>
    </recommendedName>
</protein>
<reference evidence="2 3" key="1">
    <citation type="journal article" date="2016" name="Nat. Commun.">
        <title>Thousands of microbial genomes shed light on interconnected biogeochemical processes in an aquifer system.</title>
        <authorList>
            <person name="Anantharaman K."/>
            <person name="Brown C.T."/>
            <person name="Hug L.A."/>
            <person name="Sharon I."/>
            <person name="Castelle C.J."/>
            <person name="Probst A.J."/>
            <person name="Thomas B.C."/>
            <person name="Singh A."/>
            <person name="Wilkins M.J."/>
            <person name="Karaoz U."/>
            <person name="Brodie E.L."/>
            <person name="Williams K.H."/>
            <person name="Hubbard S.S."/>
            <person name="Banfield J.F."/>
        </authorList>
    </citation>
    <scope>NUCLEOTIDE SEQUENCE [LARGE SCALE GENOMIC DNA]</scope>
</reference>
<feature type="chain" id="PRO_5009526839" description="Lipoprotein" evidence="1">
    <location>
        <begin position="24"/>
        <end position="163"/>
    </location>
</feature>
<gene>
    <name evidence="2" type="ORF">A2151_01595</name>
</gene>
<dbReference type="STRING" id="1817760.A2151_01595"/>
<name>A0A1F6TU07_9PROT</name>
<feature type="signal peptide" evidence="1">
    <location>
        <begin position="1"/>
        <end position="23"/>
    </location>
</feature>
<keyword evidence="1" id="KW-0732">Signal</keyword>
<dbReference type="Proteomes" id="UP000178885">
    <property type="component" value="Unassembled WGS sequence"/>
</dbReference>
<dbReference type="AlphaFoldDB" id="A0A1F6TU07"/>
<evidence type="ECO:0008006" key="4">
    <source>
        <dbReference type="Google" id="ProtNLM"/>
    </source>
</evidence>
<evidence type="ECO:0000313" key="3">
    <source>
        <dbReference type="Proteomes" id="UP000178885"/>
    </source>
</evidence>
<sequence length="163" mass="16823">MGGLMIKNTSLAMGLAAVLTLLAGCGSGEENPAPDGSTITINPASTKWTTVKDDACAIGYASVDDLYIITVEDSAGNPLNNVKLTLFLDLAAGSTSITPVMELYDNGSLVTSPYTTKTEASGTKAVTVRMWYGCSLAYKGSLHAYSGSIYGSAPLEVEAIDAP</sequence>
<accession>A0A1F6TU07</accession>
<evidence type="ECO:0000313" key="2">
    <source>
        <dbReference type="EMBL" id="OGI48552.1"/>
    </source>
</evidence>
<comment type="caution">
    <text evidence="2">The sequence shown here is derived from an EMBL/GenBank/DDBJ whole genome shotgun (WGS) entry which is preliminary data.</text>
</comment>